<evidence type="ECO:0000313" key="1">
    <source>
        <dbReference type="EMBL" id="OOF32599.1"/>
    </source>
</evidence>
<dbReference type="EMBL" id="MUFR01000101">
    <property type="protein sequence ID" value="OOF32599.1"/>
    <property type="molecule type" value="Genomic_DNA"/>
</dbReference>
<reference evidence="2" key="1">
    <citation type="submission" date="2017-01" db="EMBL/GenBank/DDBJ databases">
        <title>Draft genome of the species Salinivibrio costicola subsp. alcaliphilus.</title>
        <authorList>
            <person name="Lopez-Hermoso C."/>
            <person name="De La Haba R."/>
            <person name="Sanchez-Porro C."/>
            <person name="Ventosa A."/>
        </authorList>
    </citation>
    <scope>NUCLEOTIDE SEQUENCE [LARGE SCALE GENOMIC DNA]</scope>
    <source>
        <strain evidence="2">CBH448</strain>
    </source>
</reference>
<accession>A0ABX3KM71</accession>
<evidence type="ECO:0000313" key="2">
    <source>
        <dbReference type="Proteomes" id="UP000189431"/>
    </source>
</evidence>
<organism evidence="1 2">
    <name type="scientific">Salinivibrio costicola subsp. alcaliphilus</name>
    <dbReference type="NCBI Taxonomy" id="272773"/>
    <lineage>
        <taxon>Bacteria</taxon>
        <taxon>Pseudomonadati</taxon>
        <taxon>Pseudomonadota</taxon>
        <taxon>Gammaproteobacteria</taxon>
        <taxon>Vibrionales</taxon>
        <taxon>Vibrionaceae</taxon>
        <taxon>Salinivibrio</taxon>
    </lineage>
</organism>
<dbReference type="RefSeq" id="WP_077670259.1">
    <property type="nucleotide sequence ID" value="NZ_MUFR01000101.1"/>
</dbReference>
<name>A0ABX3KM71_SALCS</name>
<protein>
    <submittedName>
        <fullName evidence="1">Uncharacterized protein</fullName>
    </submittedName>
</protein>
<sequence>MHGGIPKIDIYVMMLQYHKAFCDYCKYLLLNTEIMTHREDVCQYQALKVIFAIIDSFEPSAQTFDGIKEMNRIIDTANVLEAVLSGVPLFQLFASRSANGSVIIEGSASVVSTGINISIYDWKGFADAFKSVGIIRRRRPVIPQPINELK</sequence>
<dbReference type="Proteomes" id="UP000189431">
    <property type="component" value="Unassembled WGS sequence"/>
</dbReference>
<keyword evidence="2" id="KW-1185">Reference proteome</keyword>
<proteinExistence type="predicted"/>
<comment type="caution">
    <text evidence="1">The sequence shown here is derived from an EMBL/GenBank/DDBJ whole genome shotgun (WGS) entry which is preliminary data.</text>
</comment>
<gene>
    <name evidence="1" type="ORF">BZJ21_15310</name>
</gene>